<dbReference type="Proteomes" id="UP001062901">
    <property type="component" value="Unassembled WGS sequence"/>
</dbReference>
<evidence type="ECO:0000313" key="4">
    <source>
        <dbReference type="EMBL" id="GBQ05654.1"/>
    </source>
</evidence>
<keyword evidence="2" id="KW-0812">Transmembrane</keyword>
<evidence type="ECO:0000313" key="5">
    <source>
        <dbReference type="Proteomes" id="UP001062901"/>
    </source>
</evidence>
<dbReference type="RefSeq" id="WP_018980213.1">
    <property type="nucleotide sequence ID" value="NZ_BAQD01000005.1"/>
</dbReference>
<dbReference type="SUPFAM" id="SSF69047">
    <property type="entry name" value="Hypothetical protein YjbJ"/>
    <property type="match status" value="1"/>
</dbReference>
<dbReference type="InterPro" id="IPR008462">
    <property type="entry name" value="CsbD"/>
</dbReference>
<feature type="transmembrane region" description="Helical" evidence="2">
    <location>
        <begin position="73"/>
        <end position="91"/>
    </location>
</feature>
<keyword evidence="2" id="KW-0472">Membrane</keyword>
<reference evidence="4" key="1">
    <citation type="submission" date="2013-04" db="EMBL/GenBank/DDBJ databases">
        <title>The genome sequencing project of 58 acetic acid bacteria.</title>
        <authorList>
            <person name="Okamoto-Kainuma A."/>
            <person name="Ishikawa M."/>
            <person name="Umino S."/>
            <person name="Koizumi Y."/>
            <person name="Shiwa Y."/>
            <person name="Yoshikawa H."/>
            <person name="Matsutani M."/>
            <person name="Matsushita K."/>
        </authorList>
    </citation>
    <scope>NUCLEOTIDE SEQUENCE</scope>
    <source>
        <strain evidence="4">DSM 15669</strain>
    </source>
</reference>
<accession>A0ABQ0NX80</accession>
<feature type="domain" description="CsbD-like" evidence="3">
    <location>
        <begin position="7"/>
        <end position="56"/>
    </location>
</feature>
<comment type="caution">
    <text evidence="4">The sequence shown here is derived from an EMBL/GenBank/DDBJ whole genome shotgun (WGS) entry which is preliminary data.</text>
</comment>
<evidence type="ECO:0000256" key="1">
    <source>
        <dbReference type="ARBA" id="ARBA00009129"/>
    </source>
</evidence>
<protein>
    <recommendedName>
        <fullName evidence="3">CsbD-like domain-containing protein</fullName>
    </recommendedName>
</protein>
<keyword evidence="2" id="KW-1133">Transmembrane helix</keyword>
<dbReference type="InterPro" id="IPR036629">
    <property type="entry name" value="YjbJ_sf"/>
</dbReference>
<sequence length="96" mass="10067">MVGTTQNKAEGLLDEATGRVKDAVGGATGDLGKQVDGKFDQAAGKARQEFSDLYDANEGAVEAATCFVRERPLVSLLIASLVGLVIGRLVLKRCKS</sequence>
<gene>
    <name evidence="4" type="ORF">AA15669_0567</name>
</gene>
<dbReference type="EMBL" id="BAQD01000005">
    <property type="protein sequence ID" value="GBQ05654.1"/>
    <property type="molecule type" value="Genomic_DNA"/>
</dbReference>
<comment type="similarity">
    <text evidence="1">Belongs to the UPF0337 (CsbD) family.</text>
</comment>
<organism evidence="4 5">
    <name type="scientific">Saccharibacter floricola DSM 15669</name>
    <dbReference type="NCBI Taxonomy" id="1123227"/>
    <lineage>
        <taxon>Bacteria</taxon>
        <taxon>Pseudomonadati</taxon>
        <taxon>Pseudomonadota</taxon>
        <taxon>Alphaproteobacteria</taxon>
        <taxon>Acetobacterales</taxon>
        <taxon>Acetobacteraceae</taxon>
        <taxon>Saccharibacter</taxon>
    </lineage>
</organism>
<name>A0ABQ0NX80_9PROT</name>
<dbReference type="Gene3D" id="1.10.1470.10">
    <property type="entry name" value="YjbJ"/>
    <property type="match status" value="1"/>
</dbReference>
<keyword evidence="5" id="KW-1185">Reference proteome</keyword>
<proteinExistence type="inferred from homology"/>
<evidence type="ECO:0000259" key="3">
    <source>
        <dbReference type="Pfam" id="PF05532"/>
    </source>
</evidence>
<evidence type="ECO:0000256" key="2">
    <source>
        <dbReference type="SAM" id="Phobius"/>
    </source>
</evidence>
<dbReference type="Pfam" id="PF05532">
    <property type="entry name" value="CsbD"/>
    <property type="match status" value="1"/>
</dbReference>